<protein>
    <submittedName>
        <fullName evidence="1">Phage tail tape measure protein</fullName>
    </submittedName>
</protein>
<organism evidence="1 2">
    <name type="scientific">Devosia rhizoryzae</name>
    <dbReference type="NCBI Taxonomy" id="2774137"/>
    <lineage>
        <taxon>Bacteria</taxon>
        <taxon>Pseudomonadati</taxon>
        <taxon>Pseudomonadota</taxon>
        <taxon>Alphaproteobacteria</taxon>
        <taxon>Hyphomicrobiales</taxon>
        <taxon>Devosiaceae</taxon>
        <taxon>Devosia</taxon>
    </lineage>
</organism>
<dbReference type="Proteomes" id="UP000595857">
    <property type="component" value="Chromosome"/>
</dbReference>
<dbReference type="EMBL" id="CP068046">
    <property type="protein sequence ID" value="QQR37947.1"/>
    <property type="molecule type" value="Genomic_DNA"/>
</dbReference>
<name>A0ABX7C5C4_9HYPH</name>
<accession>A0ABX7C5C4</accession>
<proteinExistence type="predicted"/>
<sequence length="182" mass="18296">MATDLFGESFRDELSDVSVELGRIGDLADGVARSVSRAFRGAVTDGKSFRSVLGDIAGAFADIALKAAFKPLGTLVVGLVENLFTATNPALGGVTAFAKGGVIASPSYFPLGKGMGLAGEAGPEAIMPLQRGADGRLGVAGGGGAVNVTFNVTASDARSFAASEAEVSAMLLRAVRRGSRGS</sequence>
<keyword evidence="2" id="KW-1185">Reference proteome</keyword>
<reference evidence="1 2" key="1">
    <citation type="submission" date="2021-01" db="EMBL/GenBank/DDBJ databases">
        <title>Genome seq and assembly of Devosia sp. LEGU1.</title>
        <authorList>
            <person name="Chhetri G."/>
        </authorList>
    </citation>
    <scope>NUCLEOTIDE SEQUENCE [LARGE SCALE GENOMIC DNA]</scope>
    <source>
        <strain evidence="1 2">LEGU1</strain>
    </source>
</reference>
<dbReference type="RefSeq" id="WP_201629740.1">
    <property type="nucleotide sequence ID" value="NZ_CP068046.1"/>
</dbReference>
<gene>
    <name evidence="1" type="ORF">JI748_09020</name>
</gene>
<evidence type="ECO:0000313" key="2">
    <source>
        <dbReference type="Proteomes" id="UP000595857"/>
    </source>
</evidence>
<evidence type="ECO:0000313" key="1">
    <source>
        <dbReference type="EMBL" id="QQR37947.1"/>
    </source>
</evidence>